<keyword evidence="8 9" id="KW-0407">Ion channel</keyword>
<dbReference type="AlphaFoldDB" id="A0A3Q0KNJ1"/>
<dbReference type="GO" id="GO:0005886">
    <property type="term" value="C:plasma membrane"/>
    <property type="evidence" value="ECO:0007669"/>
    <property type="project" value="UniProtKB-SubCell"/>
</dbReference>
<dbReference type="PANTHER" id="PTHR11893">
    <property type="entry name" value="INNEXIN"/>
    <property type="match status" value="1"/>
</dbReference>
<reference evidence="10" key="1">
    <citation type="journal article" date="2012" name="PLoS Negl. Trop. Dis.">
        <title>A systematically improved high quality genome and transcriptome of the human blood fluke Schistosoma mansoni.</title>
        <authorList>
            <person name="Protasio A.V."/>
            <person name="Tsai I.J."/>
            <person name="Babbage A."/>
            <person name="Nichol S."/>
            <person name="Hunt M."/>
            <person name="Aslett M.A."/>
            <person name="De Silva N."/>
            <person name="Velarde G.S."/>
            <person name="Anderson T.J."/>
            <person name="Clark R.C."/>
            <person name="Davidson C."/>
            <person name="Dillon G.P."/>
            <person name="Holroyd N.E."/>
            <person name="LoVerde P.T."/>
            <person name="Lloyd C."/>
            <person name="McQuillan J."/>
            <person name="Oliveira G."/>
            <person name="Otto T.D."/>
            <person name="Parker-Manuel S.J."/>
            <person name="Quail M.A."/>
            <person name="Wilson R.A."/>
            <person name="Zerlotini A."/>
            <person name="Dunne D.W."/>
            <person name="Berriman M."/>
        </authorList>
    </citation>
    <scope>NUCLEOTIDE SEQUENCE [LARGE SCALE GENOMIC DNA]</scope>
    <source>
        <strain evidence="10">Puerto Rican</strain>
    </source>
</reference>
<keyword evidence="7 9" id="KW-0472">Membrane</keyword>
<dbReference type="InterPro" id="IPR000990">
    <property type="entry name" value="Innexin"/>
</dbReference>
<keyword evidence="2 9" id="KW-0813">Transport</keyword>
<name>A0A3Q0KNJ1_SCHMA</name>
<keyword evidence="6 9" id="KW-0406">Ion transport</keyword>
<dbReference type="PANTHER" id="PTHR11893:SF36">
    <property type="entry name" value="INNEXIN-5"/>
    <property type="match status" value="1"/>
</dbReference>
<evidence type="ECO:0000313" key="10">
    <source>
        <dbReference type="Proteomes" id="UP000008854"/>
    </source>
</evidence>
<comment type="function">
    <text evidence="9">Structural component of the gap junctions.</text>
</comment>
<evidence type="ECO:0000256" key="3">
    <source>
        <dbReference type="ARBA" id="ARBA00022475"/>
    </source>
</evidence>
<dbReference type="WBParaSite" id="Smp_141290.1">
    <property type="protein sequence ID" value="Smp_141290.1"/>
    <property type="gene ID" value="Smp_141290"/>
</dbReference>
<dbReference type="Pfam" id="PF00876">
    <property type="entry name" value="Innexin"/>
    <property type="match status" value="2"/>
</dbReference>
<protein>
    <recommendedName>
        <fullName evidence="9">Innexin</fullName>
    </recommendedName>
</protein>
<keyword evidence="4 9" id="KW-0812">Transmembrane</keyword>
<comment type="subcellular location">
    <subcellularLocation>
        <location evidence="1 9">Cell membrane</location>
        <topology evidence="1 9">Multi-pass membrane protein</topology>
    </subcellularLocation>
</comment>
<evidence type="ECO:0000256" key="8">
    <source>
        <dbReference type="ARBA" id="ARBA00023303"/>
    </source>
</evidence>
<dbReference type="GO" id="GO:0034220">
    <property type="term" value="P:monoatomic ion transmembrane transport"/>
    <property type="evidence" value="ECO:0007669"/>
    <property type="project" value="UniProtKB-KW"/>
</dbReference>
<reference evidence="11" key="2">
    <citation type="submission" date="2018-12" db="UniProtKB">
        <authorList>
            <consortium name="WormBaseParasite"/>
        </authorList>
    </citation>
    <scope>IDENTIFICATION</scope>
    <source>
        <strain evidence="11">Puerto Rican</strain>
    </source>
</reference>
<comment type="similarity">
    <text evidence="9">Belongs to the pannexin family.</text>
</comment>
<keyword evidence="10" id="KW-1185">Reference proteome</keyword>
<feature type="transmembrane region" description="Helical" evidence="9">
    <location>
        <begin position="29"/>
        <end position="46"/>
    </location>
</feature>
<accession>A0A3Q0KNJ1</accession>
<evidence type="ECO:0000256" key="6">
    <source>
        <dbReference type="ARBA" id="ARBA00023065"/>
    </source>
</evidence>
<dbReference type="GO" id="GO:0005921">
    <property type="term" value="C:gap junction"/>
    <property type="evidence" value="ECO:0007669"/>
    <property type="project" value="UniProtKB-UniRule"/>
</dbReference>
<evidence type="ECO:0000313" key="11">
    <source>
        <dbReference type="WBParaSite" id="Smp_141290.1"/>
    </source>
</evidence>
<sequence length="457" mass="52512">MLPVDFIDYFNKFQLEASNASPEDFSDKLNLFTSLLFLICTIVITLKQYVFNSMSCYIPVHPTGKDFENFLSDYCWVHGTIPLRHDEPMPKTPEEWSIYEKQRRISYYQWVPFVLGLQCIFFYIPHIAWQAVCAHRSGGDLFALVKAAADAAISERGSRKSQVKRVAEFLEDMIDGHKDCRHGRRMNLTRRAYDMCGICVVSKRLGTCLVFSYLCVKIITIINAIMQVYLIQRFLGFYADGSAGQKSMQLGKPYETNSAAMSNQENEDLEGFGFGLTVANHIRAGRDWPETILFPRVAYCRVPGIRLVGAENAYTAQCALPINMLNEKIYIFFWFWICFLIAASIFSLLLWLVRMVIAPRRKDFIKRFLRIKGIRSRTGQEITRADLDEFIDDYLRRDGVFLVRMLAINAGDVITSEIVMALYEHYIDNVYSVDNTPQKSLEKEPLKDGSGIPSNYV</sequence>
<keyword evidence="5 9" id="KW-1133">Transmembrane helix</keyword>
<dbReference type="PROSITE" id="PS51013">
    <property type="entry name" value="PANNEXIN"/>
    <property type="match status" value="1"/>
</dbReference>
<evidence type="ECO:0000256" key="4">
    <source>
        <dbReference type="ARBA" id="ARBA00022692"/>
    </source>
</evidence>
<dbReference type="ExpressionAtlas" id="A0A3Q0KNJ1">
    <property type="expression patterns" value="baseline"/>
</dbReference>
<evidence type="ECO:0000256" key="5">
    <source>
        <dbReference type="ARBA" id="ARBA00022989"/>
    </source>
</evidence>
<dbReference type="PRINTS" id="PR01262">
    <property type="entry name" value="INNEXIN"/>
</dbReference>
<organism evidence="10 11">
    <name type="scientific">Schistosoma mansoni</name>
    <name type="common">Blood fluke</name>
    <dbReference type="NCBI Taxonomy" id="6183"/>
    <lineage>
        <taxon>Eukaryota</taxon>
        <taxon>Metazoa</taxon>
        <taxon>Spiralia</taxon>
        <taxon>Lophotrochozoa</taxon>
        <taxon>Platyhelminthes</taxon>
        <taxon>Trematoda</taxon>
        <taxon>Digenea</taxon>
        <taxon>Strigeidida</taxon>
        <taxon>Schistosomatoidea</taxon>
        <taxon>Schistosomatidae</taxon>
        <taxon>Schistosoma</taxon>
    </lineage>
</organism>
<gene>
    <name evidence="9" type="primary">inx</name>
</gene>
<dbReference type="Proteomes" id="UP000008854">
    <property type="component" value="Unassembled WGS sequence"/>
</dbReference>
<feature type="transmembrane region" description="Helical" evidence="9">
    <location>
        <begin position="331"/>
        <end position="357"/>
    </location>
</feature>
<proteinExistence type="inferred from homology"/>
<evidence type="ECO:0000256" key="7">
    <source>
        <dbReference type="ARBA" id="ARBA00023136"/>
    </source>
</evidence>
<evidence type="ECO:0000256" key="9">
    <source>
        <dbReference type="RuleBase" id="RU010713"/>
    </source>
</evidence>
<keyword evidence="3" id="KW-1003">Cell membrane</keyword>
<evidence type="ECO:0000256" key="2">
    <source>
        <dbReference type="ARBA" id="ARBA00022448"/>
    </source>
</evidence>
<comment type="caution">
    <text evidence="9">Lacks conserved residue(s) required for the propagation of feature annotation.</text>
</comment>
<evidence type="ECO:0000256" key="1">
    <source>
        <dbReference type="ARBA" id="ARBA00004651"/>
    </source>
</evidence>